<dbReference type="RefSeq" id="WP_239164749.1">
    <property type="nucleotide sequence ID" value="NZ_BAAATY010000018.1"/>
</dbReference>
<keyword evidence="1" id="KW-1133">Transmembrane helix</keyword>
<protein>
    <submittedName>
        <fullName evidence="2">Uncharacterized protein</fullName>
    </submittedName>
</protein>
<comment type="caution">
    <text evidence="2">The sequence shown here is derived from an EMBL/GenBank/DDBJ whole genome shotgun (WGS) entry which is preliminary data.</text>
</comment>
<evidence type="ECO:0000256" key="1">
    <source>
        <dbReference type="SAM" id="Phobius"/>
    </source>
</evidence>
<gene>
    <name evidence="2" type="ORF">Apa02nite_068230</name>
</gene>
<reference evidence="2 3" key="1">
    <citation type="submission" date="2021-01" db="EMBL/GenBank/DDBJ databases">
        <title>Whole genome shotgun sequence of Actinoplanes palleronii NBRC 14916.</title>
        <authorList>
            <person name="Komaki H."/>
            <person name="Tamura T."/>
        </authorList>
    </citation>
    <scope>NUCLEOTIDE SEQUENCE [LARGE SCALE GENOMIC DNA]</scope>
    <source>
        <strain evidence="2 3">NBRC 14916</strain>
    </source>
</reference>
<accession>A0ABQ4BJ56</accession>
<evidence type="ECO:0000313" key="2">
    <source>
        <dbReference type="EMBL" id="GIE70715.1"/>
    </source>
</evidence>
<name>A0ABQ4BJ56_9ACTN</name>
<proteinExistence type="predicted"/>
<organism evidence="2 3">
    <name type="scientific">Actinoplanes palleronii</name>
    <dbReference type="NCBI Taxonomy" id="113570"/>
    <lineage>
        <taxon>Bacteria</taxon>
        <taxon>Bacillati</taxon>
        <taxon>Actinomycetota</taxon>
        <taxon>Actinomycetes</taxon>
        <taxon>Micromonosporales</taxon>
        <taxon>Micromonosporaceae</taxon>
        <taxon>Actinoplanes</taxon>
    </lineage>
</organism>
<keyword evidence="1" id="KW-0472">Membrane</keyword>
<keyword evidence="3" id="KW-1185">Reference proteome</keyword>
<dbReference type="Proteomes" id="UP000624709">
    <property type="component" value="Unassembled WGS sequence"/>
</dbReference>
<sequence length="130" mass="13509">MSQPAPESVPAEPKPSTASSNRWAIGIVVAVVLVVGVCVARMNSNSKPSAADEQRDAQRVCEGQFVPARLKAPATAKFSGVSVYEAGGAYRVTGSVDSQNGFGALVRSAFSCTVHASGDRWVLDRAEVTG</sequence>
<feature type="transmembrane region" description="Helical" evidence="1">
    <location>
        <begin position="23"/>
        <end position="40"/>
    </location>
</feature>
<dbReference type="EMBL" id="BOMS01000110">
    <property type="protein sequence ID" value="GIE70715.1"/>
    <property type="molecule type" value="Genomic_DNA"/>
</dbReference>
<keyword evidence="1" id="KW-0812">Transmembrane</keyword>
<evidence type="ECO:0000313" key="3">
    <source>
        <dbReference type="Proteomes" id="UP000624709"/>
    </source>
</evidence>